<evidence type="ECO:0000313" key="16">
    <source>
        <dbReference type="EMBL" id="SEF69486.1"/>
    </source>
</evidence>
<organism evidence="16 17">
    <name type="scientific">Bosea lathyri</name>
    <dbReference type="NCBI Taxonomy" id="1036778"/>
    <lineage>
        <taxon>Bacteria</taxon>
        <taxon>Pseudomonadati</taxon>
        <taxon>Pseudomonadota</taxon>
        <taxon>Alphaproteobacteria</taxon>
        <taxon>Hyphomicrobiales</taxon>
        <taxon>Boseaceae</taxon>
        <taxon>Bosea</taxon>
    </lineage>
</organism>
<dbReference type="PANTHER" id="PTHR34128:SF2">
    <property type="entry name" value="CYTOCHROME C-TYPE BIOGENESIS PROTEIN CCME HOMOLOG, MITOCHONDRIAL"/>
    <property type="match status" value="1"/>
</dbReference>
<dbReference type="InterPro" id="IPR004329">
    <property type="entry name" value="CcmE"/>
</dbReference>
<dbReference type="GO" id="GO:0017004">
    <property type="term" value="P:cytochrome complex assembly"/>
    <property type="evidence" value="ECO:0007669"/>
    <property type="project" value="UniProtKB-KW"/>
</dbReference>
<keyword evidence="4 12" id="KW-0812">Transmembrane</keyword>
<dbReference type="NCBIfam" id="NF009731">
    <property type="entry name" value="PRK13254.1-5"/>
    <property type="match status" value="1"/>
</dbReference>
<keyword evidence="6 12" id="KW-0201">Cytochrome c-type biogenesis</keyword>
<feature type="topological domain" description="Extracellular" evidence="12">
    <location>
        <begin position="44"/>
        <end position="170"/>
    </location>
</feature>
<evidence type="ECO:0000256" key="1">
    <source>
        <dbReference type="ARBA" id="ARBA00004533"/>
    </source>
</evidence>
<sequence>MTIAQPSRPVAARRRSTRKQRRLMLIGAAGAVLSLAAGLVLFAMRDTIVFFYGPTEITQKGIAPGTRMRLGGLVEKGSVERGPGQRVAFSITDTTTTIRVNYEGLLPDLFREGQGVVTEGVFEGAGRFRADSVLAKHDETYMPREVADTLKKQGHWQPGAAGPSPVPATR</sequence>
<keyword evidence="10 12" id="KW-0472">Membrane</keyword>
<comment type="function">
    <text evidence="11 12">Heme chaperone required for the biogenesis of c-type cytochromes. Transiently binds heme delivered by CcmC and transfers the heme to apo-cytochromes in a process facilitated by CcmF and CcmH.</text>
</comment>
<dbReference type="OrthoDB" id="9793584at2"/>
<dbReference type="PANTHER" id="PTHR34128">
    <property type="entry name" value="CYTOCHROME C-TYPE BIOGENESIS PROTEIN CCME HOMOLOG, MITOCHONDRIAL"/>
    <property type="match status" value="1"/>
</dbReference>
<keyword evidence="8 12" id="KW-1133">Transmembrane helix</keyword>
<dbReference type="NCBIfam" id="NF009727">
    <property type="entry name" value="PRK13254.1-1"/>
    <property type="match status" value="1"/>
</dbReference>
<reference evidence="16 17" key="1">
    <citation type="submission" date="2016-10" db="EMBL/GenBank/DDBJ databases">
        <authorList>
            <person name="de Groot N.N."/>
        </authorList>
    </citation>
    <scope>NUCLEOTIDE SEQUENCE [LARGE SCALE GENOMIC DNA]</scope>
    <source>
        <strain evidence="16 17">DSM 26656</strain>
    </source>
</reference>
<evidence type="ECO:0000256" key="2">
    <source>
        <dbReference type="ARBA" id="ARBA00022475"/>
    </source>
</evidence>
<keyword evidence="7 12" id="KW-0735">Signal-anchor</keyword>
<comment type="similarity">
    <text evidence="12">Belongs to the CcmE/CycJ family.</text>
</comment>
<comment type="subcellular location">
    <subcellularLocation>
        <location evidence="1">Cell inner membrane</location>
    </subcellularLocation>
    <subcellularLocation>
        <location evidence="12">Cell membrane</location>
        <topology evidence="12">Single-pass type II membrane protein</topology>
    </subcellularLocation>
</comment>
<keyword evidence="17" id="KW-1185">Reference proteome</keyword>
<dbReference type="InterPro" id="IPR036127">
    <property type="entry name" value="CcmE-like_sf"/>
</dbReference>
<evidence type="ECO:0000256" key="7">
    <source>
        <dbReference type="ARBA" id="ARBA00022968"/>
    </source>
</evidence>
<proteinExistence type="inferred from homology"/>
<evidence type="ECO:0000256" key="8">
    <source>
        <dbReference type="ARBA" id="ARBA00022989"/>
    </source>
</evidence>
<evidence type="ECO:0000256" key="12">
    <source>
        <dbReference type="HAMAP-Rule" id="MF_01959"/>
    </source>
</evidence>
<evidence type="ECO:0000256" key="14">
    <source>
        <dbReference type="SAM" id="MobiDB-lite"/>
    </source>
</evidence>
<keyword evidence="2 12" id="KW-1003">Cell membrane</keyword>
<dbReference type="AlphaFoldDB" id="A0A1H5U371"/>
<keyword evidence="5 12" id="KW-0479">Metal-binding</keyword>
<dbReference type="InterPro" id="IPR012340">
    <property type="entry name" value="NA-bd_OB-fold"/>
</dbReference>
<evidence type="ECO:0000256" key="11">
    <source>
        <dbReference type="ARBA" id="ARBA00056663"/>
    </source>
</evidence>
<dbReference type="EMBL" id="FNUY01000001">
    <property type="protein sequence ID" value="SEF69486.1"/>
    <property type="molecule type" value="Genomic_DNA"/>
</dbReference>
<dbReference type="GO" id="GO:0017003">
    <property type="term" value="P:protein-heme linkage"/>
    <property type="evidence" value="ECO:0007669"/>
    <property type="project" value="UniProtKB-UniRule"/>
</dbReference>
<gene>
    <name evidence="12" type="primary">ccmE</name>
    <name evidence="12" type="synonym">cycJ</name>
    <name evidence="16" type="ORF">SAMN04488115_101877</name>
</gene>
<dbReference type="FunFam" id="2.40.50.140:FF:000104">
    <property type="entry name" value="Cytochrome c-type biogenesis protein CcmE"/>
    <property type="match status" value="1"/>
</dbReference>
<evidence type="ECO:0000256" key="13">
    <source>
        <dbReference type="PIRSR" id="PIRSR604329-50"/>
    </source>
</evidence>
<evidence type="ECO:0000313" key="17">
    <source>
        <dbReference type="Proteomes" id="UP000236743"/>
    </source>
</evidence>
<keyword evidence="3 12" id="KW-0349">Heme</keyword>
<feature type="binding site" description="axial binding residue" evidence="12 13">
    <location>
        <position position="141"/>
    </location>
    <ligand>
        <name>heme</name>
        <dbReference type="ChEBI" id="CHEBI:30413"/>
    </ligand>
    <ligandPart>
        <name>Fe</name>
        <dbReference type="ChEBI" id="CHEBI:18248"/>
    </ligandPart>
</feature>
<evidence type="ECO:0000256" key="4">
    <source>
        <dbReference type="ARBA" id="ARBA00022692"/>
    </source>
</evidence>
<feature type="region of interest" description="Disordered" evidence="14">
    <location>
        <begin position="150"/>
        <end position="170"/>
    </location>
</feature>
<accession>A0A1H5U371</accession>
<evidence type="ECO:0000256" key="10">
    <source>
        <dbReference type="ARBA" id="ARBA00023136"/>
    </source>
</evidence>
<feature type="transmembrane region" description="Helical" evidence="15">
    <location>
        <begin position="23"/>
        <end position="44"/>
    </location>
</feature>
<feature type="topological domain" description="Cytoplasmic" evidence="12">
    <location>
        <begin position="1"/>
        <end position="22"/>
    </location>
</feature>
<name>A0A1H5U371_9HYPH</name>
<dbReference type="Gene3D" id="2.40.50.140">
    <property type="entry name" value="Nucleic acid-binding proteins"/>
    <property type="match status" value="1"/>
</dbReference>
<keyword evidence="9 12" id="KW-0408">Iron</keyword>
<dbReference type="Proteomes" id="UP000236743">
    <property type="component" value="Unassembled WGS sequence"/>
</dbReference>
<evidence type="ECO:0000256" key="5">
    <source>
        <dbReference type="ARBA" id="ARBA00022723"/>
    </source>
</evidence>
<evidence type="ECO:0000256" key="3">
    <source>
        <dbReference type="ARBA" id="ARBA00022617"/>
    </source>
</evidence>
<dbReference type="GO" id="GO:0005886">
    <property type="term" value="C:plasma membrane"/>
    <property type="evidence" value="ECO:0007669"/>
    <property type="project" value="UniProtKB-SubCell"/>
</dbReference>
<dbReference type="Pfam" id="PF03100">
    <property type="entry name" value="CcmE"/>
    <property type="match status" value="1"/>
</dbReference>
<dbReference type="RefSeq" id="WP_103871181.1">
    <property type="nucleotide sequence ID" value="NZ_FNUY01000001.1"/>
</dbReference>
<protein>
    <recommendedName>
        <fullName evidence="12">Cytochrome c-type biogenesis protein CcmE</fullName>
    </recommendedName>
    <alternativeName>
        <fullName evidence="12">Cytochrome c maturation protein E</fullName>
    </alternativeName>
    <alternativeName>
        <fullName evidence="12">Heme chaperone CcmE</fullName>
    </alternativeName>
</protein>
<evidence type="ECO:0000256" key="15">
    <source>
        <dbReference type="SAM" id="Phobius"/>
    </source>
</evidence>
<dbReference type="GO" id="GO:0020037">
    <property type="term" value="F:heme binding"/>
    <property type="evidence" value="ECO:0007669"/>
    <property type="project" value="InterPro"/>
</dbReference>
<dbReference type="GO" id="GO:0046872">
    <property type="term" value="F:metal ion binding"/>
    <property type="evidence" value="ECO:0007669"/>
    <property type="project" value="UniProtKB-KW"/>
</dbReference>
<dbReference type="SUPFAM" id="SSF82093">
    <property type="entry name" value="Heme chaperone CcmE"/>
    <property type="match status" value="1"/>
</dbReference>
<evidence type="ECO:0000256" key="6">
    <source>
        <dbReference type="ARBA" id="ARBA00022748"/>
    </source>
</evidence>
<evidence type="ECO:0000256" key="9">
    <source>
        <dbReference type="ARBA" id="ARBA00023004"/>
    </source>
</evidence>
<feature type="binding site" description="covalent" evidence="12 13">
    <location>
        <position position="137"/>
    </location>
    <ligand>
        <name>heme</name>
        <dbReference type="ChEBI" id="CHEBI:30413"/>
    </ligand>
</feature>
<dbReference type="HAMAP" id="MF_01959">
    <property type="entry name" value="CcmE"/>
    <property type="match status" value="1"/>
</dbReference>